<dbReference type="Proteomes" id="UP001597059">
    <property type="component" value="Unassembled WGS sequence"/>
</dbReference>
<evidence type="ECO:0000313" key="3">
    <source>
        <dbReference type="Proteomes" id="UP001597059"/>
    </source>
</evidence>
<accession>A0ABW4B1C6</accession>
<organism evidence="2 3">
    <name type="scientific">Rhodanobacter aciditrophus</name>
    <dbReference type="NCBI Taxonomy" id="1623218"/>
    <lineage>
        <taxon>Bacteria</taxon>
        <taxon>Pseudomonadati</taxon>
        <taxon>Pseudomonadota</taxon>
        <taxon>Gammaproteobacteria</taxon>
        <taxon>Lysobacterales</taxon>
        <taxon>Rhodanobacteraceae</taxon>
        <taxon>Rhodanobacter</taxon>
    </lineage>
</organism>
<keyword evidence="1" id="KW-0732">Signal</keyword>
<evidence type="ECO:0000313" key="2">
    <source>
        <dbReference type="EMBL" id="MFD1383857.1"/>
    </source>
</evidence>
<name>A0ABW4B1C6_9GAMM</name>
<feature type="signal peptide" evidence="1">
    <location>
        <begin position="1"/>
        <end position="19"/>
    </location>
</feature>
<proteinExistence type="predicted"/>
<reference evidence="3" key="1">
    <citation type="journal article" date="2019" name="Int. J. Syst. Evol. Microbiol.">
        <title>The Global Catalogue of Microorganisms (GCM) 10K type strain sequencing project: providing services to taxonomists for standard genome sequencing and annotation.</title>
        <authorList>
            <consortium name="The Broad Institute Genomics Platform"/>
            <consortium name="The Broad Institute Genome Sequencing Center for Infectious Disease"/>
            <person name="Wu L."/>
            <person name="Ma J."/>
        </authorList>
    </citation>
    <scope>NUCLEOTIDE SEQUENCE [LARGE SCALE GENOMIC DNA]</scope>
    <source>
        <strain evidence="3">JCM 30774</strain>
    </source>
</reference>
<evidence type="ECO:0000256" key="1">
    <source>
        <dbReference type="SAM" id="SignalP"/>
    </source>
</evidence>
<gene>
    <name evidence="2" type="ORF">ACFQ45_10780</name>
</gene>
<dbReference type="RefSeq" id="WP_377367522.1">
    <property type="nucleotide sequence ID" value="NZ_JBHTMN010000011.1"/>
</dbReference>
<protein>
    <submittedName>
        <fullName evidence="2">Uncharacterized protein</fullName>
    </submittedName>
</protein>
<sequence length="116" mass="12923">MKGFFAGLLMLMLVPVANASYLVTDSYVLTIKKKCGEGHVTCDKALLVMKSKSSGNTLLMRGQTLHRMCADGITPCQFVGFRFQHAGVTYTVFEPGTLMITQANETLLEERGHWYR</sequence>
<dbReference type="EMBL" id="JBHTMN010000011">
    <property type="protein sequence ID" value="MFD1383857.1"/>
    <property type="molecule type" value="Genomic_DNA"/>
</dbReference>
<comment type="caution">
    <text evidence="2">The sequence shown here is derived from an EMBL/GenBank/DDBJ whole genome shotgun (WGS) entry which is preliminary data.</text>
</comment>
<feature type="chain" id="PRO_5045654671" evidence="1">
    <location>
        <begin position="20"/>
        <end position="116"/>
    </location>
</feature>
<keyword evidence="3" id="KW-1185">Reference proteome</keyword>